<organism evidence="2 3">
    <name type="scientific">Stephania japonica</name>
    <dbReference type="NCBI Taxonomy" id="461633"/>
    <lineage>
        <taxon>Eukaryota</taxon>
        <taxon>Viridiplantae</taxon>
        <taxon>Streptophyta</taxon>
        <taxon>Embryophyta</taxon>
        <taxon>Tracheophyta</taxon>
        <taxon>Spermatophyta</taxon>
        <taxon>Magnoliopsida</taxon>
        <taxon>Ranunculales</taxon>
        <taxon>Menispermaceae</taxon>
        <taxon>Menispermoideae</taxon>
        <taxon>Cissampelideae</taxon>
        <taxon>Stephania</taxon>
    </lineage>
</organism>
<evidence type="ECO:0000313" key="2">
    <source>
        <dbReference type="EMBL" id="KAK9152838.1"/>
    </source>
</evidence>
<dbReference type="Proteomes" id="UP001417504">
    <property type="component" value="Unassembled WGS sequence"/>
</dbReference>
<dbReference type="EMBL" id="JBBNAE010000001">
    <property type="protein sequence ID" value="KAK9152838.1"/>
    <property type="molecule type" value="Genomic_DNA"/>
</dbReference>
<keyword evidence="3" id="KW-1185">Reference proteome</keyword>
<gene>
    <name evidence="2" type="ORF">Sjap_000318</name>
</gene>
<evidence type="ECO:0000256" key="1">
    <source>
        <dbReference type="SAM" id="MobiDB-lite"/>
    </source>
</evidence>
<accession>A0AAP0KJE1</accession>
<protein>
    <submittedName>
        <fullName evidence="2">Uncharacterized protein</fullName>
    </submittedName>
</protein>
<sequence>MSLLSKWRRVTWIGCWRLNRSLEREPTVVLSDRANGGATRGPFSRVTKSGHRVHLLRSSGED</sequence>
<reference evidence="2 3" key="1">
    <citation type="submission" date="2024-01" db="EMBL/GenBank/DDBJ databases">
        <title>Genome assemblies of Stephania.</title>
        <authorList>
            <person name="Yang L."/>
        </authorList>
    </citation>
    <scope>NUCLEOTIDE SEQUENCE [LARGE SCALE GENOMIC DNA]</scope>
    <source>
        <strain evidence="2">QJT</strain>
        <tissue evidence="2">Leaf</tissue>
    </source>
</reference>
<proteinExistence type="predicted"/>
<dbReference type="AlphaFoldDB" id="A0AAP0KJE1"/>
<evidence type="ECO:0000313" key="3">
    <source>
        <dbReference type="Proteomes" id="UP001417504"/>
    </source>
</evidence>
<comment type="caution">
    <text evidence="2">The sequence shown here is derived from an EMBL/GenBank/DDBJ whole genome shotgun (WGS) entry which is preliminary data.</text>
</comment>
<feature type="region of interest" description="Disordered" evidence="1">
    <location>
        <begin position="33"/>
        <end position="62"/>
    </location>
</feature>
<name>A0AAP0KJE1_9MAGN</name>